<dbReference type="STRING" id="430522.BFS30_03010"/>
<dbReference type="NCBIfam" id="TIGR04057">
    <property type="entry name" value="SusC_RagA_signa"/>
    <property type="match status" value="1"/>
</dbReference>
<keyword evidence="2 7" id="KW-0813">Transport</keyword>
<evidence type="ECO:0000256" key="6">
    <source>
        <dbReference type="ARBA" id="ARBA00023237"/>
    </source>
</evidence>
<dbReference type="SUPFAM" id="SSF56935">
    <property type="entry name" value="Porins"/>
    <property type="match status" value="1"/>
</dbReference>
<evidence type="ECO:0000259" key="9">
    <source>
        <dbReference type="Pfam" id="PF07715"/>
    </source>
</evidence>
<evidence type="ECO:0000256" key="4">
    <source>
        <dbReference type="ARBA" id="ARBA00022692"/>
    </source>
</evidence>
<dbReference type="InterPro" id="IPR023996">
    <property type="entry name" value="TonB-dep_OMP_SusC/RagA"/>
</dbReference>
<keyword evidence="5 7" id="KW-0472">Membrane</keyword>
<evidence type="ECO:0000256" key="3">
    <source>
        <dbReference type="ARBA" id="ARBA00022452"/>
    </source>
</evidence>
<comment type="similarity">
    <text evidence="7">Belongs to the TonB-dependent receptor family.</text>
</comment>
<name>A0A1G9SIV8_9SPHI</name>
<feature type="signal peptide" evidence="8">
    <location>
        <begin position="1"/>
        <end position="29"/>
    </location>
</feature>
<dbReference type="RefSeq" id="WP_074606452.1">
    <property type="nucleotide sequence ID" value="NZ_FNGY01000003.1"/>
</dbReference>
<dbReference type="InterPro" id="IPR023997">
    <property type="entry name" value="TonB-dep_OMP_SusC/RagA_CS"/>
</dbReference>
<evidence type="ECO:0000256" key="2">
    <source>
        <dbReference type="ARBA" id="ARBA00022448"/>
    </source>
</evidence>
<evidence type="ECO:0000256" key="8">
    <source>
        <dbReference type="SAM" id="SignalP"/>
    </source>
</evidence>
<keyword evidence="8" id="KW-0732">Signal</keyword>
<dbReference type="Pfam" id="PF07715">
    <property type="entry name" value="Plug"/>
    <property type="match status" value="1"/>
</dbReference>
<evidence type="ECO:0000256" key="5">
    <source>
        <dbReference type="ARBA" id="ARBA00023136"/>
    </source>
</evidence>
<dbReference type="InterPro" id="IPR039426">
    <property type="entry name" value="TonB-dep_rcpt-like"/>
</dbReference>
<dbReference type="Gene3D" id="2.40.170.20">
    <property type="entry name" value="TonB-dependent receptor, beta-barrel domain"/>
    <property type="match status" value="1"/>
</dbReference>
<keyword evidence="4 7" id="KW-0812">Transmembrane</keyword>
<evidence type="ECO:0000313" key="10">
    <source>
        <dbReference type="EMBL" id="SDM34715.1"/>
    </source>
</evidence>
<dbReference type="NCBIfam" id="TIGR04056">
    <property type="entry name" value="OMP_RagA_SusC"/>
    <property type="match status" value="1"/>
</dbReference>
<evidence type="ECO:0000313" key="11">
    <source>
        <dbReference type="Proteomes" id="UP000183200"/>
    </source>
</evidence>
<evidence type="ECO:0000256" key="1">
    <source>
        <dbReference type="ARBA" id="ARBA00004571"/>
    </source>
</evidence>
<evidence type="ECO:0000256" key="7">
    <source>
        <dbReference type="PROSITE-ProRule" id="PRU01360"/>
    </source>
</evidence>
<sequence length="955" mass="105870">MREKLRHSFRNLGLGLLCFTVAAQQVAHAQSQDSTFNKKALNDSARKAVKSSYSFQQPDSKIPVLFGTQRKEQVLQSQSLLSGNELLSFPVAQIEASLYGKFPGLYLVQSSAKPGEDAPSAALRGRVPLVLVDGVPRNLNSINPEQIASVSVLKDALATSIYGMRGGNGVVLIETKRGGIAPRRISFTAQTAIQKQLNIPSFLNAGDYSSLFNEALANDGKQPVYSADDIAKYRNGSDPVRHPDVDWYNTIMKEKAALQRYNLNFSGGNEVARYFVDLDYLSQDGFFVSDPNRNSYETNNSFKRYGFRTNIDADLTKKLLLSLNVFGRIRNGNEPGGVDGLLLGMTGTDLIYTSLFRTPNNAYPVLNPDGSFGGNQQFTNNLYGMVIGSGYRPGYNRNLGVDLSLKQDLDILLKGLYIKGKGSFNTYYSELINRSKSFAVYDYMPNPTGTPIINKYGTDGSQNNGSILEATNRQIYTELFLGYDHVFGNHEWNASLNYNKDSFTNRTDLNLDNSALAARLQYNYSKKYFVELVSSYMGLNRYPTNKQWGFFPAAGLGWDISKEDFLKSFKALNTLKLRATYGKSADNSGAGNFVYRQSYGGSAAVFFGNPATSNGSMIEGTLANPNITWESVNKLNAGLDIAALDNKLQFSAEYYRNSYSDLLQQRGTNASGILGNTRPNENIGKRTYSGVELMAGYYGKTGDMNWFVNANASISKSKLDFIDEVTQPYSWMRRTGLPVGQAFGMVADGLFKNQAEIDNSAKVDGYKAVPGDIRYKDLNGDGVINVFDEQAIGSTKPMVFYGLTAGFNYKGFEFSMVWNGVTNRNVMVNGPGTYEFQSIGVGGYGQAFAHHLDRWTPETAATASYPRLTVGTNINNQRNSSFWLKNGSYLRLKNVEFAYSLPQSWISHIKLDRARIFINGTNLLTITPLERVDPEVVAWDYPNQRVFNVGINLQF</sequence>
<dbReference type="PROSITE" id="PS52016">
    <property type="entry name" value="TONB_DEPENDENT_REC_3"/>
    <property type="match status" value="1"/>
</dbReference>
<feature type="domain" description="TonB-dependent receptor plug" evidence="9">
    <location>
        <begin position="71"/>
        <end position="170"/>
    </location>
</feature>
<dbReference type="InterPro" id="IPR036942">
    <property type="entry name" value="Beta-barrel_TonB_sf"/>
</dbReference>
<dbReference type="AlphaFoldDB" id="A0A1G9SIV8"/>
<dbReference type="InterPro" id="IPR012910">
    <property type="entry name" value="Plug_dom"/>
</dbReference>
<dbReference type="Gene3D" id="2.170.130.10">
    <property type="entry name" value="TonB-dependent receptor, plug domain"/>
    <property type="match status" value="1"/>
</dbReference>
<proteinExistence type="inferred from homology"/>
<accession>A0A1G9SIV8</accession>
<organism evidence="10 11">
    <name type="scientific">Pedobacter steynii</name>
    <dbReference type="NCBI Taxonomy" id="430522"/>
    <lineage>
        <taxon>Bacteria</taxon>
        <taxon>Pseudomonadati</taxon>
        <taxon>Bacteroidota</taxon>
        <taxon>Sphingobacteriia</taxon>
        <taxon>Sphingobacteriales</taxon>
        <taxon>Sphingobacteriaceae</taxon>
        <taxon>Pedobacter</taxon>
    </lineage>
</organism>
<dbReference type="EMBL" id="FNGY01000003">
    <property type="protein sequence ID" value="SDM34715.1"/>
    <property type="molecule type" value="Genomic_DNA"/>
</dbReference>
<keyword evidence="3 7" id="KW-1134">Transmembrane beta strand</keyword>
<feature type="chain" id="PRO_5010172377" evidence="8">
    <location>
        <begin position="30"/>
        <end position="955"/>
    </location>
</feature>
<comment type="subcellular location">
    <subcellularLocation>
        <location evidence="1 7">Cell outer membrane</location>
        <topology evidence="1 7">Multi-pass membrane protein</topology>
    </subcellularLocation>
</comment>
<dbReference type="OrthoDB" id="9768177at2"/>
<keyword evidence="6 7" id="KW-0998">Cell outer membrane</keyword>
<dbReference type="InterPro" id="IPR037066">
    <property type="entry name" value="Plug_dom_sf"/>
</dbReference>
<keyword evidence="11" id="KW-1185">Reference proteome</keyword>
<dbReference type="Proteomes" id="UP000183200">
    <property type="component" value="Unassembled WGS sequence"/>
</dbReference>
<protein>
    <submittedName>
        <fullName evidence="10">TonB-linked outer membrane protein, SusC/RagA family</fullName>
    </submittedName>
</protein>
<reference evidence="11" key="1">
    <citation type="submission" date="2016-10" db="EMBL/GenBank/DDBJ databases">
        <authorList>
            <person name="Varghese N."/>
            <person name="Submissions S."/>
        </authorList>
    </citation>
    <scope>NUCLEOTIDE SEQUENCE [LARGE SCALE GENOMIC DNA]</scope>
    <source>
        <strain evidence="11">DSM 19110</strain>
    </source>
</reference>
<gene>
    <name evidence="10" type="ORF">SAMN05421820_103598</name>
</gene>
<dbReference type="GO" id="GO:0009279">
    <property type="term" value="C:cell outer membrane"/>
    <property type="evidence" value="ECO:0007669"/>
    <property type="project" value="UniProtKB-SubCell"/>
</dbReference>